<evidence type="ECO:0000256" key="9">
    <source>
        <dbReference type="HAMAP-Rule" id="MF_01106"/>
    </source>
</evidence>
<feature type="binding site" evidence="9">
    <location>
        <position position="155"/>
    </location>
    <ligand>
        <name>substrate</name>
    </ligand>
</feature>
<dbReference type="InterPro" id="IPR002813">
    <property type="entry name" value="Arg_biosynth_ArgJ"/>
</dbReference>
<evidence type="ECO:0000256" key="8">
    <source>
        <dbReference type="ARBA" id="ARBA00049439"/>
    </source>
</evidence>
<keyword evidence="5 9" id="KW-0808">Transferase</keyword>
<dbReference type="InterPro" id="IPR016117">
    <property type="entry name" value="ArgJ-like_dom_sf"/>
</dbReference>
<evidence type="ECO:0000313" key="10">
    <source>
        <dbReference type="EMBL" id="ABB57926.1"/>
    </source>
</evidence>
<dbReference type="PANTHER" id="PTHR23100:SF0">
    <property type="entry name" value="ARGININE BIOSYNTHESIS BIFUNCTIONAL PROTEIN ARGJ, MITOCHONDRIAL"/>
    <property type="match status" value="1"/>
</dbReference>
<dbReference type="CDD" id="cd02152">
    <property type="entry name" value="OAT"/>
    <property type="match status" value="1"/>
</dbReference>
<feature type="site" description="Cleavage; by autolysis" evidence="9">
    <location>
        <begin position="191"/>
        <end position="192"/>
    </location>
</feature>
<dbReference type="STRING" id="1140.Synpcc7942_1896"/>
<keyword evidence="11" id="KW-1185">Reference proteome</keyword>
<feature type="chain" id="PRO_5023274042" description="Arginine biosynthesis bifunctional protein ArgJ beta chain" evidence="9">
    <location>
        <begin position="192"/>
        <end position="414"/>
    </location>
</feature>
<reference evidence="11" key="1">
    <citation type="submission" date="2005-08" db="EMBL/GenBank/DDBJ databases">
        <title>Complete sequence of chromosome 1 of Synechococcus elongatus PCC 7942.</title>
        <authorList>
            <consortium name="US DOE Joint Genome Institute"/>
            <person name="Copeland A."/>
            <person name="Lucas S."/>
            <person name="Lapidus A."/>
            <person name="Barry K."/>
            <person name="Detter J.C."/>
            <person name="Glavina T."/>
            <person name="Hammon N."/>
            <person name="Israni S."/>
            <person name="Pitluck S."/>
            <person name="Schmutz J."/>
            <person name="Larimer F."/>
            <person name="Land M."/>
            <person name="Kyrpides N."/>
            <person name="Lykidis A."/>
            <person name="Richardson P."/>
        </authorList>
    </citation>
    <scope>NUCLEOTIDE SEQUENCE [LARGE SCALE GENOMIC DNA]</scope>
    <source>
        <strain evidence="11">ATCC 33912 / PCC 7942 / FACHB-805</strain>
    </source>
</reference>
<dbReference type="GO" id="GO:0006526">
    <property type="term" value="P:L-arginine biosynthetic process"/>
    <property type="evidence" value="ECO:0007669"/>
    <property type="project" value="UniProtKB-UniRule"/>
</dbReference>
<evidence type="ECO:0000256" key="4">
    <source>
        <dbReference type="ARBA" id="ARBA00022605"/>
    </source>
</evidence>
<gene>
    <name evidence="9" type="primary">argJ</name>
    <name evidence="10" type="ordered locus">Synpcc7942_1896</name>
</gene>
<keyword evidence="9" id="KW-0963">Cytoplasm</keyword>
<dbReference type="PaxDb" id="1140-Synpcc7942_1896"/>
<dbReference type="MEROPS" id="T05.002"/>
<dbReference type="FunFam" id="3.60.70.12:FF:000001">
    <property type="entry name" value="Arginine biosynthesis bifunctional protein ArgJ, chloroplastic"/>
    <property type="match status" value="1"/>
</dbReference>
<dbReference type="KEGG" id="syf:Synpcc7942_1896"/>
<evidence type="ECO:0000256" key="1">
    <source>
        <dbReference type="ARBA" id="ARBA00006774"/>
    </source>
</evidence>
<dbReference type="GO" id="GO:0005737">
    <property type="term" value="C:cytoplasm"/>
    <property type="evidence" value="ECO:0007669"/>
    <property type="project" value="UniProtKB-SubCell"/>
</dbReference>
<feature type="site" description="Involved in the stabilization of negative charge on the oxyanion by the formation of the oxyanion hole" evidence="9">
    <location>
        <position position="119"/>
    </location>
</feature>
<dbReference type="EC" id="2.3.1.1" evidence="9"/>
<feature type="binding site" evidence="9">
    <location>
        <position position="192"/>
    </location>
    <ligand>
        <name>substrate</name>
    </ligand>
</feature>
<dbReference type="EMBL" id="CP000100">
    <property type="protein sequence ID" value="ABB57926.1"/>
    <property type="molecule type" value="Genomic_DNA"/>
</dbReference>
<dbReference type="Gene3D" id="3.60.70.12">
    <property type="entry name" value="L-amino peptidase D-ALA esterase/amidase"/>
    <property type="match status" value="1"/>
</dbReference>
<comment type="catalytic activity">
    <reaction evidence="9">
        <text>L-glutamate + acetyl-CoA = N-acetyl-L-glutamate + CoA + H(+)</text>
        <dbReference type="Rhea" id="RHEA:24292"/>
        <dbReference type="ChEBI" id="CHEBI:15378"/>
        <dbReference type="ChEBI" id="CHEBI:29985"/>
        <dbReference type="ChEBI" id="CHEBI:44337"/>
        <dbReference type="ChEBI" id="CHEBI:57287"/>
        <dbReference type="ChEBI" id="CHEBI:57288"/>
        <dbReference type="EC" id="2.3.1.1"/>
    </reaction>
</comment>
<feature type="active site" description="Nucleophile" evidence="9">
    <location>
        <position position="192"/>
    </location>
</feature>
<evidence type="ECO:0000256" key="7">
    <source>
        <dbReference type="ARBA" id="ARBA00023315"/>
    </source>
</evidence>
<organism evidence="10 11">
    <name type="scientific">Synechococcus elongatus (strain ATCC 33912 / PCC 7942 / FACHB-805)</name>
    <name type="common">Anacystis nidulans R2</name>
    <dbReference type="NCBI Taxonomy" id="1140"/>
    <lineage>
        <taxon>Bacteria</taxon>
        <taxon>Bacillati</taxon>
        <taxon>Cyanobacteriota</taxon>
        <taxon>Cyanophyceae</taxon>
        <taxon>Synechococcales</taxon>
        <taxon>Synechococcaceae</taxon>
        <taxon>Synechococcus</taxon>
    </lineage>
</organism>
<sequence length="414" mass="43108">MQAAWQEISGGLTAPRGFQAAGITAGLKASGQPDLALIVSESDAIAAAVFTTSQVRAACVDFSRQQLDGNSIARAILCNSGQANAATGDQGWSDAVESAEQLAQALQIPSHQVLVASTGVIGQRIKMEALRTGIPQAIAALSPEGGPAAAQAILTTDLVAKQIALELPLGDRTVRIGGIAKGSGMIHPNMATMLSFITCDAAVSPQLWQEMLSRAVDRSFNQITVDGDTSTNDCVFALANGQSRTPAITERGPIADQLEAMLTAVCQHLAKAIARDGEGATCLIEVQVKGTADDAAARAIARTIAGSSLVKSAIFGRDPNWGRIAAAAGRAGVQFNSENLGVRLGEFELLRNGQPLPFDRNAASQYLRDRAAGAYLQDDTVLIQVDVGAGTGQGVAWGCDLSYDYVRINAEYTT</sequence>
<dbReference type="GO" id="GO:0006592">
    <property type="term" value="P:ornithine biosynthetic process"/>
    <property type="evidence" value="ECO:0007669"/>
    <property type="project" value="TreeGrafter"/>
</dbReference>
<evidence type="ECO:0000256" key="6">
    <source>
        <dbReference type="ARBA" id="ARBA00022813"/>
    </source>
</evidence>
<keyword evidence="3 9" id="KW-0055">Arginine biosynthesis</keyword>
<comment type="subcellular location">
    <subcellularLocation>
        <location evidence="9">Cytoplasm</location>
    </subcellularLocation>
</comment>
<comment type="similarity">
    <text evidence="1 9">Belongs to the ArgJ family.</text>
</comment>
<dbReference type="NCBIfam" id="TIGR00120">
    <property type="entry name" value="ArgJ"/>
    <property type="match status" value="1"/>
</dbReference>
<keyword evidence="4 9" id="KW-0028">Amino-acid biosynthesis</keyword>
<dbReference type="Gene3D" id="3.10.20.340">
    <property type="entry name" value="ArgJ beta chain, C-terminal domain"/>
    <property type="match status" value="1"/>
</dbReference>
<dbReference type="NCBIfam" id="NF003802">
    <property type="entry name" value="PRK05388.1"/>
    <property type="match status" value="1"/>
</dbReference>
<dbReference type="AlphaFoldDB" id="Q31LZ3"/>
<dbReference type="GO" id="GO:0004042">
    <property type="term" value="F:L-glutamate N-acetyltransferase activity"/>
    <property type="evidence" value="ECO:0007669"/>
    <property type="project" value="UniProtKB-UniRule"/>
</dbReference>
<comment type="pathway">
    <text evidence="9">Amino-acid biosynthesis; L-arginine biosynthesis; L-ornithine and N-acetyl-L-glutamate from L-glutamate and N(2)-acetyl-L-ornithine (cyclic): step 1/1.</text>
</comment>
<dbReference type="SUPFAM" id="SSF56266">
    <property type="entry name" value="DmpA/ArgJ-like"/>
    <property type="match status" value="1"/>
</dbReference>
<dbReference type="BioCyc" id="SYNEL:SYNPCC7942_1896-MONOMER"/>
<dbReference type="RefSeq" id="WP_011378233.1">
    <property type="nucleotide sequence ID" value="NC_007604.1"/>
</dbReference>
<keyword evidence="7 9" id="KW-0012">Acyltransferase</keyword>
<dbReference type="Pfam" id="PF01960">
    <property type="entry name" value="ArgJ"/>
    <property type="match status" value="1"/>
</dbReference>
<comment type="catalytic activity">
    <reaction evidence="8 9">
        <text>N(2)-acetyl-L-ornithine + L-glutamate = N-acetyl-L-glutamate + L-ornithine</text>
        <dbReference type="Rhea" id="RHEA:15349"/>
        <dbReference type="ChEBI" id="CHEBI:29985"/>
        <dbReference type="ChEBI" id="CHEBI:44337"/>
        <dbReference type="ChEBI" id="CHEBI:46911"/>
        <dbReference type="ChEBI" id="CHEBI:57805"/>
        <dbReference type="EC" id="2.3.1.35"/>
    </reaction>
</comment>
<feature type="binding site" evidence="9">
    <location>
        <position position="409"/>
    </location>
    <ligand>
        <name>substrate</name>
    </ligand>
</feature>
<evidence type="ECO:0000256" key="2">
    <source>
        <dbReference type="ARBA" id="ARBA00011475"/>
    </source>
</evidence>
<feature type="binding site" evidence="9">
    <location>
        <position position="278"/>
    </location>
    <ligand>
        <name>substrate</name>
    </ligand>
</feature>
<protein>
    <recommendedName>
        <fullName evidence="9">Arginine biosynthesis bifunctional protein ArgJ</fullName>
    </recommendedName>
    <domain>
        <recommendedName>
            <fullName evidence="9">Glutamate N-acetyltransferase</fullName>
            <ecNumber evidence="9">2.3.1.35</ecNumber>
        </recommendedName>
        <alternativeName>
            <fullName evidence="9">Ornithine acetyltransferase</fullName>
            <shortName evidence="9">OATase</shortName>
        </alternativeName>
        <alternativeName>
            <fullName evidence="9">Ornithine transacetylase</fullName>
        </alternativeName>
    </domain>
    <domain>
        <recommendedName>
            <fullName evidence="9">Amino-acid acetyltransferase</fullName>
            <ecNumber evidence="9">2.3.1.1</ecNumber>
        </recommendedName>
        <alternativeName>
            <fullName evidence="9">N-acetylglutamate synthase</fullName>
            <shortName evidence="9">AGSase</shortName>
        </alternativeName>
    </domain>
    <component>
        <recommendedName>
            <fullName evidence="9">Arginine biosynthesis bifunctional protein ArgJ alpha chain</fullName>
        </recommendedName>
    </component>
    <component>
        <recommendedName>
            <fullName evidence="9">Arginine biosynthesis bifunctional protein ArgJ beta chain</fullName>
        </recommendedName>
    </component>
</protein>
<dbReference type="eggNOG" id="COG1364">
    <property type="taxonomic scope" value="Bacteria"/>
</dbReference>
<evidence type="ECO:0000256" key="3">
    <source>
        <dbReference type="ARBA" id="ARBA00022571"/>
    </source>
</evidence>
<comment type="function">
    <text evidence="9">Catalyzes two activities which are involved in the cyclic version of arginine biosynthesis: the synthesis of N-acetylglutamate from glutamate and acetyl-CoA as the acetyl donor, and of ornithine by transacetylation between N(2)-acetylornithine and glutamate.</text>
</comment>
<dbReference type="FunFam" id="3.10.20.340:FF:000001">
    <property type="entry name" value="Arginine biosynthesis bifunctional protein ArgJ, chloroplastic"/>
    <property type="match status" value="1"/>
</dbReference>
<feature type="site" description="Involved in the stabilization of negative charge on the oxyanion by the formation of the oxyanion hole" evidence="9">
    <location>
        <position position="118"/>
    </location>
</feature>
<evidence type="ECO:0000313" key="11">
    <source>
        <dbReference type="Proteomes" id="UP000889800"/>
    </source>
</evidence>
<dbReference type="UniPathway" id="UPA00068">
    <property type="reaction ID" value="UER00106"/>
</dbReference>
<keyword evidence="9" id="KW-0511">Multifunctional enzyme</keyword>
<dbReference type="GeneID" id="72430768"/>
<dbReference type="InterPro" id="IPR042195">
    <property type="entry name" value="ArgJ_beta_C"/>
</dbReference>
<dbReference type="PANTHER" id="PTHR23100">
    <property type="entry name" value="ARGININE BIOSYNTHESIS BIFUNCTIONAL PROTEIN ARGJ"/>
    <property type="match status" value="1"/>
</dbReference>
<accession>Q31LZ3</accession>
<comment type="subunit">
    <text evidence="2 9">Heterotetramer of two alpha and two beta chains.</text>
</comment>
<feature type="binding site" evidence="9">
    <location>
        <position position="414"/>
    </location>
    <ligand>
        <name>substrate</name>
    </ligand>
</feature>
<keyword evidence="6 9" id="KW-0068">Autocatalytic cleavage</keyword>
<evidence type="ECO:0000256" key="5">
    <source>
        <dbReference type="ARBA" id="ARBA00022679"/>
    </source>
</evidence>
<name>Q31LZ3_SYNE7</name>
<proteinExistence type="inferred from homology"/>
<comment type="pathway">
    <text evidence="9">Amino-acid biosynthesis; L-arginine biosynthesis; N(2)-acetyl-L-ornithine from L-glutamate: step 1/4.</text>
</comment>
<dbReference type="Proteomes" id="UP000889800">
    <property type="component" value="Chromosome"/>
</dbReference>
<dbReference type="HOGENOM" id="CLU_027172_1_1_3"/>
<feature type="binding site" evidence="9">
    <location>
        <position position="181"/>
    </location>
    <ligand>
        <name>substrate</name>
    </ligand>
</feature>
<dbReference type="GO" id="GO:0004358">
    <property type="term" value="F:L-glutamate N-acetyltransferase activity, acting on acetyl-L-ornithine as donor"/>
    <property type="evidence" value="ECO:0007669"/>
    <property type="project" value="UniProtKB-UniRule"/>
</dbReference>
<dbReference type="EC" id="2.3.1.35" evidence="9"/>
<feature type="chain" id="PRO_5023274043" description="Arginine biosynthesis bifunctional protein ArgJ alpha chain" evidence="9">
    <location>
        <begin position="1"/>
        <end position="191"/>
    </location>
</feature>
<dbReference type="HAMAP" id="MF_01106">
    <property type="entry name" value="ArgJ"/>
    <property type="match status" value="1"/>
</dbReference>